<organism evidence="1">
    <name type="scientific">bioreactor metagenome</name>
    <dbReference type="NCBI Taxonomy" id="1076179"/>
    <lineage>
        <taxon>unclassified sequences</taxon>
        <taxon>metagenomes</taxon>
        <taxon>ecological metagenomes</taxon>
    </lineage>
</organism>
<evidence type="ECO:0000313" key="1">
    <source>
        <dbReference type="EMBL" id="MPM75761.1"/>
    </source>
</evidence>
<accession>A0A645CFT4</accession>
<reference evidence="1" key="1">
    <citation type="submission" date="2019-08" db="EMBL/GenBank/DDBJ databases">
        <authorList>
            <person name="Kucharzyk K."/>
            <person name="Murdoch R.W."/>
            <person name="Higgins S."/>
            <person name="Loffler F."/>
        </authorList>
    </citation>
    <scope>NUCLEOTIDE SEQUENCE</scope>
</reference>
<gene>
    <name evidence="1" type="ORF">SDC9_122755</name>
</gene>
<sequence>MLAIEQHDFAAGNTTNRRLKHGMVLKVTEQVEYLVENQETGLQAELVVFVVVTVDEFNRQSCIEVFPACGWAMKKVIREISVRRLQLHLSVVLREGAVCAKA</sequence>
<dbReference type="AlphaFoldDB" id="A0A645CFT4"/>
<dbReference type="EMBL" id="VSSQ01026841">
    <property type="protein sequence ID" value="MPM75761.1"/>
    <property type="molecule type" value="Genomic_DNA"/>
</dbReference>
<protein>
    <submittedName>
        <fullName evidence="1">Uncharacterized protein</fullName>
    </submittedName>
</protein>
<comment type="caution">
    <text evidence="1">The sequence shown here is derived from an EMBL/GenBank/DDBJ whole genome shotgun (WGS) entry which is preliminary data.</text>
</comment>
<proteinExistence type="predicted"/>
<name>A0A645CFT4_9ZZZZ</name>